<dbReference type="InterPro" id="IPR003961">
    <property type="entry name" value="FN3_dom"/>
</dbReference>
<feature type="compositionally biased region" description="Polar residues" evidence="10">
    <location>
        <begin position="120"/>
        <end position="133"/>
    </location>
</feature>
<keyword evidence="6" id="KW-1015">Disulfide bond</keyword>
<evidence type="ECO:0000256" key="8">
    <source>
        <dbReference type="ARBA" id="ARBA00023180"/>
    </source>
</evidence>
<keyword evidence="5 11" id="KW-0472">Membrane</keyword>
<evidence type="ECO:0000256" key="11">
    <source>
        <dbReference type="SAM" id="Phobius"/>
    </source>
</evidence>
<dbReference type="InterPro" id="IPR036116">
    <property type="entry name" value="FN3_sf"/>
</dbReference>
<comment type="subcellular location">
    <subcellularLocation>
        <location evidence="1">Membrane</location>
        <topology evidence="1">Single-pass type I membrane protein</topology>
    </subcellularLocation>
</comment>
<feature type="chain" id="PRO_5040282318" description="Fibronectin type-III domain-containing protein" evidence="12">
    <location>
        <begin position="19"/>
        <end position="592"/>
    </location>
</feature>
<evidence type="ECO:0000256" key="10">
    <source>
        <dbReference type="SAM" id="MobiDB-lite"/>
    </source>
</evidence>
<evidence type="ECO:0000313" key="15">
    <source>
        <dbReference type="Proteomes" id="UP001153269"/>
    </source>
</evidence>
<keyword evidence="15" id="KW-1185">Reference proteome</keyword>
<feature type="region of interest" description="Disordered" evidence="10">
    <location>
        <begin position="88"/>
        <end position="183"/>
    </location>
</feature>
<feature type="domain" description="Fibronectin type-III" evidence="13">
    <location>
        <begin position="341"/>
        <end position="442"/>
    </location>
</feature>
<evidence type="ECO:0000259" key="13">
    <source>
        <dbReference type="PROSITE" id="PS50853"/>
    </source>
</evidence>
<organism evidence="14 15">
    <name type="scientific">Pleuronectes platessa</name>
    <name type="common">European plaice</name>
    <dbReference type="NCBI Taxonomy" id="8262"/>
    <lineage>
        <taxon>Eukaryota</taxon>
        <taxon>Metazoa</taxon>
        <taxon>Chordata</taxon>
        <taxon>Craniata</taxon>
        <taxon>Vertebrata</taxon>
        <taxon>Euteleostomi</taxon>
        <taxon>Actinopterygii</taxon>
        <taxon>Neopterygii</taxon>
        <taxon>Teleostei</taxon>
        <taxon>Neoteleostei</taxon>
        <taxon>Acanthomorphata</taxon>
        <taxon>Carangaria</taxon>
        <taxon>Pleuronectiformes</taxon>
        <taxon>Pleuronectoidei</taxon>
        <taxon>Pleuronectidae</taxon>
        <taxon>Pleuronectes</taxon>
    </lineage>
</organism>
<dbReference type="SMART" id="SM00060">
    <property type="entry name" value="FN3"/>
    <property type="match status" value="1"/>
</dbReference>
<dbReference type="GO" id="GO:0004896">
    <property type="term" value="F:cytokine receptor activity"/>
    <property type="evidence" value="ECO:0007669"/>
    <property type="project" value="TreeGrafter"/>
</dbReference>
<keyword evidence="8" id="KW-0325">Glycoprotein</keyword>
<evidence type="ECO:0000256" key="12">
    <source>
        <dbReference type="SAM" id="SignalP"/>
    </source>
</evidence>
<dbReference type="PANTHER" id="PTHR23037">
    <property type="entry name" value="CYTOKINE RECEPTOR"/>
    <property type="match status" value="1"/>
</dbReference>
<dbReference type="AlphaFoldDB" id="A0A9N7W227"/>
<dbReference type="GO" id="GO:0009897">
    <property type="term" value="C:external side of plasma membrane"/>
    <property type="evidence" value="ECO:0007669"/>
    <property type="project" value="TreeGrafter"/>
</dbReference>
<sequence>MRIFLPFLFALCSTLVRGIFDGSCPRRDPPPGVLVLPVGSNLVLTCKGHVTVDGVKVDIARNSPNANRRASSSVAPTTHGNIIYSKQESSLKEAQHISPEAEVSTVTTETRGPRDRDTANPASPTTHVTQPTSVGGLLRGRSGWDSEESDGEGDYWEDEEEEGENGSRVTRGIKSRPQWKLNGKTVGTGRQEWREITFEKRGATLSLFSVRETDSGRYSCHHRGRERFSFRVVVEDPPESPRLSCYKKSPSSKIRCEWTPQRPVSRHMNCSLMLNKRPTGAFRHYQCSYSSRLSRYWCALDFNEDELRTYHMAYLCVTSVAGNATSALLPFTPLDILKPDPPSDITVTQVEGHETWIKVNWNFSTSWKTQDRYYTLIYEIKYRPLESSNHHEQIKMIKNQRWHTITDVMPGVEYLIWVRTKEEYEGHWSDWSSPVNVSSWTAYKLSDDLMATMFPESIEEGSAAEDVTPNDPGPVVSGMEVSHHALWICGSFLLMSIILAAYMFRHKDRLTSKLHCLRVPVTQSSDSSQPPPTTTAAPEGQALVTFIPPCYDQPSSGEADEGEGENEEELRLEERPEAVHFTNTSYFLTQRI</sequence>
<dbReference type="SUPFAM" id="SSF48726">
    <property type="entry name" value="Immunoglobulin"/>
    <property type="match status" value="1"/>
</dbReference>
<proteinExistence type="predicted"/>
<dbReference type="Proteomes" id="UP001153269">
    <property type="component" value="Unassembled WGS sequence"/>
</dbReference>
<feature type="compositionally biased region" description="Acidic residues" evidence="10">
    <location>
        <begin position="558"/>
        <end position="571"/>
    </location>
</feature>
<accession>A0A9N7W227</accession>
<dbReference type="SUPFAM" id="SSF49265">
    <property type="entry name" value="Fibronectin type III"/>
    <property type="match status" value="2"/>
</dbReference>
<comment type="caution">
    <text evidence="14">The sequence shown here is derived from an EMBL/GenBank/DDBJ whole genome shotgun (WGS) entry which is preliminary data.</text>
</comment>
<protein>
    <recommendedName>
        <fullName evidence="13">Fibronectin type-III domain-containing protein</fullName>
    </recommendedName>
</protein>
<dbReference type="InterPro" id="IPR003599">
    <property type="entry name" value="Ig_sub"/>
</dbReference>
<feature type="signal peptide" evidence="12">
    <location>
        <begin position="1"/>
        <end position="18"/>
    </location>
</feature>
<reference evidence="14" key="1">
    <citation type="submission" date="2020-03" db="EMBL/GenBank/DDBJ databases">
        <authorList>
            <person name="Weist P."/>
        </authorList>
    </citation>
    <scope>NUCLEOTIDE SEQUENCE</scope>
</reference>
<dbReference type="GO" id="GO:0016064">
    <property type="term" value="P:immunoglobulin mediated immune response"/>
    <property type="evidence" value="ECO:0007669"/>
    <property type="project" value="TreeGrafter"/>
</dbReference>
<evidence type="ECO:0000256" key="2">
    <source>
        <dbReference type="ARBA" id="ARBA00022692"/>
    </source>
</evidence>
<dbReference type="EMBL" id="CADEAL010004448">
    <property type="protein sequence ID" value="CAB1459830.1"/>
    <property type="molecule type" value="Genomic_DNA"/>
</dbReference>
<feature type="region of interest" description="Disordered" evidence="10">
    <location>
        <begin position="548"/>
        <end position="577"/>
    </location>
</feature>
<keyword evidence="9" id="KW-0393">Immunoglobulin domain</keyword>
<keyword evidence="7" id="KW-0675">Receptor</keyword>
<evidence type="ECO:0000256" key="3">
    <source>
        <dbReference type="ARBA" id="ARBA00022729"/>
    </source>
</evidence>
<evidence type="ECO:0000256" key="6">
    <source>
        <dbReference type="ARBA" id="ARBA00023157"/>
    </source>
</evidence>
<dbReference type="InterPro" id="IPR036179">
    <property type="entry name" value="Ig-like_dom_sf"/>
</dbReference>
<dbReference type="InterPro" id="IPR013783">
    <property type="entry name" value="Ig-like_fold"/>
</dbReference>
<gene>
    <name evidence="14" type="ORF">PLEPLA_LOCUS47667</name>
</gene>
<evidence type="ECO:0000313" key="14">
    <source>
        <dbReference type="EMBL" id="CAB1459830.1"/>
    </source>
</evidence>
<dbReference type="PROSITE" id="PS50853">
    <property type="entry name" value="FN3"/>
    <property type="match status" value="1"/>
</dbReference>
<feature type="transmembrane region" description="Helical" evidence="11">
    <location>
        <begin position="485"/>
        <end position="504"/>
    </location>
</feature>
<keyword evidence="2 11" id="KW-0812">Transmembrane</keyword>
<name>A0A9N7W227_PLEPL</name>
<dbReference type="CDD" id="cd00096">
    <property type="entry name" value="Ig"/>
    <property type="match status" value="1"/>
</dbReference>
<evidence type="ECO:0000256" key="1">
    <source>
        <dbReference type="ARBA" id="ARBA00004479"/>
    </source>
</evidence>
<dbReference type="SMART" id="SM00409">
    <property type="entry name" value="IG"/>
    <property type="match status" value="1"/>
</dbReference>
<feature type="compositionally biased region" description="Acidic residues" evidence="10">
    <location>
        <begin position="145"/>
        <end position="164"/>
    </location>
</feature>
<dbReference type="Gene3D" id="2.60.40.10">
    <property type="entry name" value="Immunoglobulins"/>
    <property type="match status" value="3"/>
</dbReference>
<evidence type="ECO:0000256" key="5">
    <source>
        <dbReference type="ARBA" id="ARBA00023136"/>
    </source>
</evidence>
<keyword evidence="3 12" id="KW-0732">Signal</keyword>
<evidence type="ECO:0000256" key="4">
    <source>
        <dbReference type="ARBA" id="ARBA00022989"/>
    </source>
</evidence>
<dbReference type="Pfam" id="PF00041">
    <property type="entry name" value="fn3"/>
    <property type="match status" value="1"/>
</dbReference>
<evidence type="ECO:0000256" key="9">
    <source>
        <dbReference type="ARBA" id="ARBA00023319"/>
    </source>
</evidence>
<dbReference type="CDD" id="cd00063">
    <property type="entry name" value="FN3"/>
    <property type="match status" value="1"/>
</dbReference>
<keyword evidence="4 11" id="KW-1133">Transmembrane helix</keyword>
<evidence type="ECO:0000256" key="7">
    <source>
        <dbReference type="ARBA" id="ARBA00023170"/>
    </source>
</evidence>
<dbReference type="Pfam" id="PF09240">
    <property type="entry name" value="IL6Ra-bind"/>
    <property type="match status" value="1"/>
</dbReference>
<dbReference type="PANTHER" id="PTHR23037:SF22">
    <property type="entry name" value="CYTOKINE RECEPTOR COMMON SUBUNIT BETA"/>
    <property type="match status" value="1"/>
</dbReference>
<dbReference type="InterPro" id="IPR015321">
    <property type="entry name" value="TypeI_recpt_CBD"/>
</dbReference>